<dbReference type="InterPro" id="IPR000535">
    <property type="entry name" value="MSP_dom"/>
</dbReference>
<proteinExistence type="predicted"/>
<name>A0ABM4D1X1_HYDVU</name>
<evidence type="ECO:0000313" key="5">
    <source>
        <dbReference type="Proteomes" id="UP001652625"/>
    </source>
</evidence>
<sequence>MEHQNEDRPLIEELRKRFLSRGPELEEFDKRDIERVHEDDIYVEFFFNHKHGDMEKALEMMVDCLKWRSQFGINDIMERNIDRRLFELGFLYPRNKDKHGNPLLFFHMKKYKKELFDMKEVKKLFAFALEKLSLQYPGKQITMVFDMQDSGISNMDMDLIKFVITCFQLYFPNILEYLIVYETPWILTAAWKIVKGWMSSDGISKIKMVGKNDITSYIAPEKLLSCMGGLDDFVYKYPPQMFSAPSTARLHNVSSTNEVFNSISISLDNTNKKNILDKAEKNADSYSNECSFGESNRVEQNGSNIDLTSKKSVHRRNIRNHAKSKLESAGPFINLSPANELVFCENKSGDIMQTITITNTVSSLVAFKIKTTTPENFRVRPSSGPISPSASVEVQIYLQPEFDIKNITKDKFLILSAVIPDNINDINSLWKTIPRSSIMEQRLRCRLQFILPCESDHDSSPSHKSDKSSDPKDYISKQLKDCNNKIDRLQKRVIRLEHDVLIIYRFIIFLVVVLIVFFIIGAVFFIKSIFFIK</sequence>
<evidence type="ECO:0000313" key="6">
    <source>
        <dbReference type="RefSeq" id="XP_065668254.1"/>
    </source>
</evidence>
<dbReference type="Pfam" id="PF00650">
    <property type="entry name" value="CRAL_TRIO"/>
    <property type="match status" value="1"/>
</dbReference>
<organism evidence="5 6">
    <name type="scientific">Hydra vulgaris</name>
    <name type="common">Hydra</name>
    <name type="synonym">Hydra attenuata</name>
    <dbReference type="NCBI Taxonomy" id="6087"/>
    <lineage>
        <taxon>Eukaryota</taxon>
        <taxon>Metazoa</taxon>
        <taxon>Cnidaria</taxon>
        <taxon>Hydrozoa</taxon>
        <taxon>Hydroidolina</taxon>
        <taxon>Anthoathecata</taxon>
        <taxon>Aplanulata</taxon>
        <taxon>Hydridae</taxon>
        <taxon>Hydra</taxon>
    </lineage>
</organism>
<dbReference type="InterPro" id="IPR008962">
    <property type="entry name" value="PapD-like_sf"/>
</dbReference>
<dbReference type="Pfam" id="PF00635">
    <property type="entry name" value="Motile_Sperm"/>
    <property type="match status" value="1"/>
</dbReference>
<evidence type="ECO:0000259" key="3">
    <source>
        <dbReference type="PROSITE" id="PS50191"/>
    </source>
</evidence>
<dbReference type="PANTHER" id="PTHR46384">
    <property type="entry name" value="MOTILE SPERM DOMAIN-CONTAINING PROTEIN 2"/>
    <property type="match status" value="1"/>
</dbReference>
<dbReference type="Gene3D" id="3.40.525.10">
    <property type="entry name" value="CRAL-TRIO lipid binding domain"/>
    <property type="match status" value="1"/>
</dbReference>
<dbReference type="SUPFAM" id="SSF52087">
    <property type="entry name" value="CRAL/TRIO domain"/>
    <property type="match status" value="1"/>
</dbReference>
<keyword evidence="5" id="KW-1185">Reference proteome</keyword>
<dbReference type="Proteomes" id="UP001652625">
    <property type="component" value="Chromosome 12"/>
</dbReference>
<dbReference type="InterPro" id="IPR013783">
    <property type="entry name" value="Ig-like_fold"/>
</dbReference>
<keyword evidence="2" id="KW-1133">Transmembrane helix</keyword>
<keyword evidence="2" id="KW-0472">Membrane</keyword>
<dbReference type="GeneID" id="105845491"/>
<evidence type="ECO:0000256" key="1">
    <source>
        <dbReference type="SAM" id="Coils"/>
    </source>
</evidence>
<gene>
    <name evidence="6" type="primary">LOC105845491</name>
</gene>
<dbReference type="InterPro" id="IPR036273">
    <property type="entry name" value="CRAL/TRIO_N_dom_sf"/>
</dbReference>
<evidence type="ECO:0000259" key="4">
    <source>
        <dbReference type="PROSITE" id="PS50202"/>
    </source>
</evidence>
<dbReference type="SUPFAM" id="SSF46938">
    <property type="entry name" value="CRAL/TRIO N-terminal domain"/>
    <property type="match status" value="1"/>
</dbReference>
<dbReference type="Gene3D" id="2.60.40.10">
    <property type="entry name" value="Immunoglobulins"/>
    <property type="match status" value="1"/>
</dbReference>
<dbReference type="PANTHER" id="PTHR46384:SF1">
    <property type="entry name" value="MOTILE SPERM DOMAIN-CONTAINING PROTEIN 2"/>
    <property type="match status" value="1"/>
</dbReference>
<accession>A0ABM4D1X1</accession>
<dbReference type="InterPro" id="IPR053012">
    <property type="entry name" value="ER-organelle_contact"/>
</dbReference>
<feature type="domain" description="MSP" evidence="4">
    <location>
        <begin position="332"/>
        <end position="448"/>
    </location>
</feature>
<dbReference type="RefSeq" id="XP_065668254.1">
    <property type="nucleotide sequence ID" value="XM_065812182.1"/>
</dbReference>
<feature type="coiled-coil region" evidence="1">
    <location>
        <begin position="472"/>
        <end position="499"/>
    </location>
</feature>
<keyword evidence="1" id="KW-0175">Coiled coil</keyword>
<reference evidence="6" key="1">
    <citation type="submission" date="2025-08" db="UniProtKB">
        <authorList>
            <consortium name="RefSeq"/>
        </authorList>
    </citation>
    <scope>IDENTIFICATION</scope>
</reference>
<dbReference type="PROSITE" id="PS50191">
    <property type="entry name" value="CRAL_TRIO"/>
    <property type="match status" value="1"/>
</dbReference>
<dbReference type="PROSITE" id="PS50202">
    <property type="entry name" value="MSP"/>
    <property type="match status" value="1"/>
</dbReference>
<dbReference type="SUPFAM" id="SSF49354">
    <property type="entry name" value="PapD-like"/>
    <property type="match status" value="1"/>
</dbReference>
<keyword evidence="2" id="KW-0812">Transmembrane</keyword>
<protein>
    <submittedName>
        <fullName evidence="6">Motile sperm domain-containing protein 2 isoform X2</fullName>
    </submittedName>
</protein>
<dbReference type="SMART" id="SM00516">
    <property type="entry name" value="SEC14"/>
    <property type="match status" value="1"/>
</dbReference>
<dbReference type="CDD" id="cd00170">
    <property type="entry name" value="SEC14"/>
    <property type="match status" value="1"/>
</dbReference>
<evidence type="ECO:0000256" key="2">
    <source>
        <dbReference type="SAM" id="Phobius"/>
    </source>
</evidence>
<dbReference type="InterPro" id="IPR036865">
    <property type="entry name" value="CRAL-TRIO_dom_sf"/>
</dbReference>
<dbReference type="InterPro" id="IPR001251">
    <property type="entry name" value="CRAL-TRIO_dom"/>
</dbReference>
<feature type="domain" description="CRAL-TRIO" evidence="3">
    <location>
        <begin position="78"/>
        <end position="235"/>
    </location>
</feature>
<feature type="transmembrane region" description="Helical" evidence="2">
    <location>
        <begin position="502"/>
        <end position="526"/>
    </location>
</feature>